<keyword evidence="1" id="KW-0175">Coiled coil</keyword>
<dbReference type="PROSITE" id="PS00636">
    <property type="entry name" value="DNAJ_1"/>
    <property type="match status" value="1"/>
</dbReference>
<accession>A0A979G444</accession>
<dbReference type="PRINTS" id="PR00625">
    <property type="entry name" value="JDOMAIN"/>
</dbReference>
<keyword evidence="4" id="KW-0346">Stress response</keyword>
<dbReference type="OrthoDB" id="637392at2"/>
<dbReference type="RefSeq" id="WP_012790666.1">
    <property type="nucleotide sequence ID" value="NC_013132.1"/>
</dbReference>
<feature type="domain" description="J" evidence="3">
    <location>
        <begin position="3"/>
        <end position="68"/>
    </location>
</feature>
<organism evidence="4 5">
    <name type="scientific">Chitinophaga pinensis (strain ATCC 43595 / DSM 2588 / LMG 13176 / NBRC 15968 / NCIMB 11800 / UQM 2034)</name>
    <dbReference type="NCBI Taxonomy" id="485918"/>
    <lineage>
        <taxon>Bacteria</taxon>
        <taxon>Pseudomonadati</taxon>
        <taxon>Bacteroidota</taxon>
        <taxon>Chitinophagia</taxon>
        <taxon>Chitinophagales</taxon>
        <taxon>Chitinophagaceae</taxon>
        <taxon>Chitinophaga</taxon>
    </lineage>
</organism>
<sequence>MRDYYYILGVENNATELEIKTAYRKLAQKFHPDKNNGEQFFEERFKAIQEAYEALSNVVKRKAYDERLRQFRSSKINSDDLKRYEETLKRRFEEELRKREEELRNRYAGREERIRNEAEQKIREKENMMHAESSSHKRGGVYFLVASLCSALIILSIVLLLNQRSNTSSNSTSANIINAQVLSQDFEHLVHEWNDAHNTKDIGVFAKLFANSVLIYGTPLEKNACIELKLNLLGKYKYFRQHITGNVQTEMQNSGDFKCIFIKTVKFDDTEKDYSAYLIFRKIGDDWKIIVEGDMTTDRNLEKKKNEIPTGAIKGDFDGDGQTEFVWLVPPKIDEEGMDCVGDCVSYLKFSNHIPQIKVENCISGGLNNLGDLNLDGKDELGLLPGWFTSCWRLYHVYTYKMGNWRHAVPPFSTHCNQWEDGVTPIEIDRSKPGIVIVRYSENTGNDIVIRTESITME</sequence>
<feature type="coiled-coil region" evidence="1">
    <location>
        <begin position="93"/>
        <end position="135"/>
    </location>
</feature>
<dbReference type="InterPro" id="IPR032710">
    <property type="entry name" value="NTF2-like_dom_sf"/>
</dbReference>
<evidence type="ECO:0000313" key="4">
    <source>
        <dbReference type="EMBL" id="ACU60490.1"/>
    </source>
</evidence>
<protein>
    <submittedName>
        <fullName evidence="4">Heat shock protein DnaJ domain protein</fullName>
    </submittedName>
</protein>
<evidence type="ECO:0000259" key="3">
    <source>
        <dbReference type="PROSITE" id="PS50076"/>
    </source>
</evidence>
<dbReference type="PROSITE" id="PS50076">
    <property type="entry name" value="DNAJ_2"/>
    <property type="match status" value="1"/>
</dbReference>
<dbReference type="GO" id="GO:0030544">
    <property type="term" value="F:Hsp70 protein binding"/>
    <property type="evidence" value="ECO:0007669"/>
    <property type="project" value="TreeGrafter"/>
</dbReference>
<dbReference type="CDD" id="cd06257">
    <property type="entry name" value="DnaJ"/>
    <property type="match status" value="1"/>
</dbReference>
<dbReference type="KEGG" id="cpi:Cpin_3014"/>
<dbReference type="InterPro" id="IPR051100">
    <property type="entry name" value="DnaJ_subfamily_B/C"/>
</dbReference>
<dbReference type="InterPro" id="IPR036869">
    <property type="entry name" value="J_dom_sf"/>
</dbReference>
<dbReference type="SUPFAM" id="SSF69318">
    <property type="entry name" value="Integrin alpha N-terminal domain"/>
    <property type="match status" value="1"/>
</dbReference>
<proteinExistence type="predicted"/>
<dbReference type="SUPFAM" id="SSF54427">
    <property type="entry name" value="NTF2-like"/>
    <property type="match status" value="1"/>
</dbReference>
<dbReference type="PANTHER" id="PTHR43908:SF3">
    <property type="entry name" value="AT29763P-RELATED"/>
    <property type="match status" value="1"/>
</dbReference>
<reference evidence="4 5" key="2">
    <citation type="journal article" date="2010" name="Stand. Genomic Sci.">
        <title>Complete genome sequence of Chitinophaga pinensis type strain (UQM 2034).</title>
        <authorList>
            <person name="Glavina Del Rio T."/>
            <person name="Abt B."/>
            <person name="Spring S."/>
            <person name="Lapidus A."/>
            <person name="Nolan M."/>
            <person name="Tice H."/>
            <person name="Copeland A."/>
            <person name="Cheng J.F."/>
            <person name="Chen F."/>
            <person name="Bruce D."/>
            <person name="Goodwin L."/>
            <person name="Pitluck S."/>
            <person name="Ivanova N."/>
            <person name="Mavromatis K."/>
            <person name="Mikhailova N."/>
            <person name="Pati A."/>
            <person name="Chen A."/>
            <person name="Palaniappan K."/>
            <person name="Land M."/>
            <person name="Hauser L."/>
            <person name="Chang Y.J."/>
            <person name="Jeffries C.D."/>
            <person name="Chain P."/>
            <person name="Saunders E."/>
            <person name="Detter J.C."/>
            <person name="Brettin T."/>
            <person name="Rohde M."/>
            <person name="Goker M."/>
            <person name="Bristow J."/>
            <person name="Eisen J.A."/>
            <person name="Markowitz V."/>
            <person name="Hugenholtz P."/>
            <person name="Kyrpides N.C."/>
            <person name="Klenk H.P."/>
            <person name="Lucas S."/>
        </authorList>
    </citation>
    <scope>NUCLEOTIDE SEQUENCE [LARGE SCALE GENOMIC DNA]</scope>
    <source>
        <strain evidence="5">ATCC 43595 / DSM 2588 / LMG 13176 / NBRC 15968 / NCIMB 11800 / UQM 2034</strain>
    </source>
</reference>
<evidence type="ECO:0000313" key="5">
    <source>
        <dbReference type="Proteomes" id="UP000002215"/>
    </source>
</evidence>
<keyword evidence="2" id="KW-0472">Membrane</keyword>
<dbReference type="PANTHER" id="PTHR43908">
    <property type="entry name" value="AT29763P-RELATED"/>
    <property type="match status" value="1"/>
</dbReference>
<dbReference type="GO" id="GO:0071218">
    <property type="term" value="P:cellular response to misfolded protein"/>
    <property type="evidence" value="ECO:0007669"/>
    <property type="project" value="TreeGrafter"/>
</dbReference>
<dbReference type="SUPFAM" id="SSF46565">
    <property type="entry name" value="Chaperone J-domain"/>
    <property type="match status" value="1"/>
</dbReference>
<dbReference type="Pfam" id="PF00226">
    <property type="entry name" value="DnaJ"/>
    <property type="match status" value="1"/>
</dbReference>
<dbReference type="InterPro" id="IPR018253">
    <property type="entry name" value="DnaJ_domain_CS"/>
</dbReference>
<keyword evidence="2" id="KW-0812">Transmembrane</keyword>
<dbReference type="InterPro" id="IPR001623">
    <property type="entry name" value="DnaJ_domain"/>
</dbReference>
<evidence type="ECO:0000256" key="1">
    <source>
        <dbReference type="SAM" id="Coils"/>
    </source>
</evidence>
<reference evidence="5" key="1">
    <citation type="submission" date="2009-08" db="EMBL/GenBank/DDBJ databases">
        <title>The complete genome of Chitinophaga pinensis DSM 2588.</title>
        <authorList>
            <consortium name="US DOE Joint Genome Institute (JGI-PGF)"/>
            <person name="Lucas S."/>
            <person name="Copeland A."/>
            <person name="Lapidus A."/>
            <person name="Glavina del Rio T."/>
            <person name="Dalin E."/>
            <person name="Tice H."/>
            <person name="Bruce D."/>
            <person name="Goodwin L."/>
            <person name="Pitluck S."/>
            <person name="Kyrpides N."/>
            <person name="Mavromatis K."/>
            <person name="Ivanova N."/>
            <person name="Mikhailova N."/>
            <person name="Sims D."/>
            <person name="Meinche L."/>
            <person name="Brettin T."/>
            <person name="Detter J.C."/>
            <person name="Han C."/>
            <person name="Larimer F."/>
            <person name="Land M."/>
            <person name="Hauser L."/>
            <person name="Markowitz V."/>
            <person name="Cheng J.-F."/>
            <person name="Hugenholtz P."/>
            <person name="Woyke T."/>
            <person name="Wu D."/>
            <person name="Spring S."/>
            <person name="Klenk H.-P."/>
            <person name="Eisen J.A."/>
        </authorList>
    </citation>
    <scope>NUCLEOTIDE SEQUENCE [LARGE SCALE GENOMIC DNA]</scope>
    <source>
        <strain evidence="5">ATCC 43595 / DSM 2588 / LMG 13176 / NBRC 15968 / NCIMB 11800 / UQM 2034</strain>
    </source>
</reference>
<dbReference type="Proteomes" id="UP000002215">
    <property type="component" value="Chromosome"/>
</dbReference>
<dbReference type="InterPro" id="IPR028994">
    <property type="entry name" value="Integrin_alpha_N"/>
</dbReference>
<dbReference type="EMBL" id="CP001699">
    <property type="protein sequence ID" value="ACU60490.1"/>
    <property type="molecule type" value="Genomic_DNA"/>
</dbReference>
<keyword evidence="2" id="KW-1133">Transmembrane helix</keyword>
<gene>
    <name evidence="4" type="ordered locus">Cpin_3014</name>
</gene>
<name>A0A979G444_CHIPD</name>
<dbReference type="SMART" id="SM00271">
    <property type="entry name" value="DnaJ"/>
    <property type="match status" value="1"/>
</dbReference>
<feature type="transmembrane region" description="Helical" evidence="2">
    <location>
        <begin position="141"/>
        <end position="161"/>
    </location>
</feature>
<dbReference type="AlphaFoldDB" id="A0A979G444"/>
<dbReference type="Gene3D" id="1.10.287.110">
    <property type="entry name" value="DnaJ domain"/>
    <property type="match status" value="1"/>
</dbReference>
<evidence type="ECO:0000256" key="2">
    <source>
        <dbReference type="SAM" id="Phobius"/>
    </source>
</evidence>